<feature type="non-terminal residue" evidence="1">
    <location>
        <position position="157"/>
    </location>
</feature>
<protein>
    <submittedName>
        <fullName evidence="1">Uncharacterized protein</fullName>
    </submittedName>
</protein>
<dbReference type="EMBL" id="KQ242372">
    <property type="protein sequence ID" value="KNC79061.1"/>
    <property type="molecule type" value="Genomic_DNA"/>
</dbReference>
<evidence type="ECO:0000313" key="2">
    <source>
        <dbReference type="Proteomes" id="UP000054560"/>
    </source>
</evidence>
<name>A0A0L0FRB0_9EUKA</name>
<dbReference type="Proteomes" id="UP000054560">
    <property type="component" value="Unassembled WGS sequence"/>
</dbReference>
<accession>A0A0L0FRB0</accession>
<reference evidence="1 2" key="1">
    <citation type="submission" date="2011-02" db="EMBL/GenBank/DDBJ databases">
        <title>The Genome Sequence of Sphaeroforma arctica JP610.</title>
        <authorList>
            <consortium name="The Broad Institute Genome Sequencing Platform"/>
            <person name="Russ C."/>
            <person name="Cuomo C."/>
            <person name="Young S.K."/>
            <person name="Zeng Q."/>
            <person name="Gargeya S."/>
            <person name="Alvarado L."/>
            <person name="Berlin A."/>
            <person name="Chapman S.B."/>
            <person name="Chen Z."/>
            <person name="Freedman E."/>
            <person name="Gellesch M."/>
            <person name="Goldberg J."/>
            <person name="Griggs A."/>
            <person name="Gujja S."/>
            <person name="Heilman E."/>
            <person name="Heiman D."/>
            <person name="Howarth C."/>
            <person name="Mehta T."/>
            <person name="Neiman D."/>
            <person name="Pearson M."/>
            <person name="Roberts A."/>
            <person name="Saif S."/>
            <person name="Shea T."/>
            <person name="Shenoy N."/>
            <person name="Sisk P."/>
            <person name="Stolte C."/>
            <person name="Sykes S."/>
            <person name="White J."/>
            <person name="Yandava C."/>
            <person name="Burger G."/>
            <person name="Gray M.W."/>
            <person name="Holland P.W.H."/>
            <person name="King N."/>
            <person name="Lang F.B.F."/>
            <person name="Roger A.J."/>
            <person name="Ruiz-Trillo I."/>
            <person name="Haas B."/>
            <person name="Nusbaum C."/>
            <person name="Birren B."/>
        </authorList>
    </citation>
    <scope>NUCLEOTIDE SEQUENCE [LARGE SCALE GENOMIC DNA]</scope>
    <source>
        <strain evidence="1 2">JP610</strain>
    </source>
</reference>
<dbReference type="RefSeq" id="XP_014152963.1">
    <property type="nucleotide sequence ID" value="XM_014297488.1"/>
</dbReference>
<organism evidence="1 2">
    <name type="scientific">Sphaeroforma arctica JP610</name>
    <dbReference type="NCBI Taxonomy" id="667725"/>
    <lineage>
        <taxon>Eukaryota</taxon>
        <taxon>Ichthyosporea</taxon>
        <taxon>Ichthyophonida</taxon>
        <taxon>Sphaeroforma</taxon>
    </lineage>
</organism>
<sequence length="157" mass="17918">MSFLRSQYDPGQSLETLYSRPWVVSFLDAHGIEKQWRTLIATFINKTFGPESFVFEASTRTLIVDLYKEKQGDWSLVSKIITRIQTFEFMSLHLLDAVNPHSTFLLSPAAVLNAINDDDSILVVRDYFIRAGLSRDFSTNESTVETLKAFDQLKESA</sequence>
<dbReference type="GeneID" id="25909032"/>
<evidence type="ECO:0000313" key="1">
    <source>
        <dbReference type="EMBL" id="KNC79061.1"/>
    </source>
</evidence>
<gene>
    <name evidence="1" type="ORF">SARC_08528</name>
</gene>
<proteinExistence type="predicted"/>
<dbReference type="AlphaFoldDB" id="A0A0L0FRB0"/>
<keyword evidence="2" id="KW-1185">Reference proteome</keyword>